<keyword evidence="5" id="KW-1185">Reference proteome</keyword>
<feature type="compositionally biased region" description="Low complexity" evidence="2">
    <location>
        <begin position="80"/>
        <end position="89"/>
    </location>
</feature>
<protein>
    <recommendedName>
        <fullName evidence="3">HTH HARE-type domain-containing protein</fullName>
    </recommendedName>
</protein>
<feature type="domain" description="HTH HARE-type" evidence="3">
    <location>
        <begin position="1"/>
        <end position="45"/>
    </location>
</feature>
<dbReference type="Proteomes" id="UP000075714">
    <property type="component" value="Unassembled WGS sequence"/>
</dbReference>
<evidence type="ECO:0000313" key="4">
    <source>
        <dbReference type="EMBL" id="KXZ47081.1"/>
    </source>
</evidence>
<dbReference type="OrthoDB" id="547517at2759"/>
<evidence type="ECO:0000256" key="2">
    <source>
        <dbReference type="SAM" id="MobiDB-lite"/>
    </source>
</evidence>
<dbReference type="AlphaFoldDB" id="A0A150GB56"/>
<keyword evidence="1" id="KW-0804">Transcription</keyword>
<feature type="compositionally biased region" description="Acidic residues" evidence="2">
    <location>
        <begin position="112"/>
        <end position="131"/>
    </location>
</feature>
<feature type="compositionally biased region" description="Low complexity" evidence="2">
    <location>
        <begin position="137"/>
        <end position="147"/>
    </location>
</feature>
<evidence type="ECO:0000259" key="3">
    <source>
        <dbReference type="PROSITE" id="PS51913"/>
    </source>
</evidence>
<feature type="region of interest" description="Disordered" evidence="2">
    <location>
        <begin position="69"/>
        <end position="241"/>
    </location>
</feature>
<dbReference type="EMBL" id="LSYV01000039">
    <property type="protein sequence ID" value="KXZ47081.1"/>
    <property type="molecule type" value="Genomic_DNA"/>
</dbReference>
<dbReference type="PROSITE" id="PS51913">
    <property type="entry name" value="HTH_HARE"/>
    <property type="match status" value="1"/>
</dbReference>
<comment type="caution">
    <text evidence="4">The sequence shown here is derived from an EMBL/GenBank/DDBJ whole genome shotgun (WGS) entry which is preliminary data.</text>
</comment>
<dbReference type="GO" id="GO:0006355">
    <property type="term" value="P:regulation of DNA-templated transcription"/>
    <property type="evidence" value="ECO:0007669"/>
    <property type="project" value="InterPro"/>
</dbReference>
<evidence type="ECO:0000313" key="5">
    <source>
        <dbReference type="Proteomes" id="UP000075714"/>
    </source>
</evidence>
<sequence length="603" mass="61488">MGLLKCQGKTPEATMASALYTDVKRKLHKSLFTRPQEGLFGLREWLDEGYYPEGWVGPPDGLGLAPFKRRNAVAGGGTSPSGTKPGRSGARTGPGRSSKSKASRSWRNAASDAEDDEDVPLDDDDEDDEDALLTGRSGLSGSAAAALGAGGGGSGDEEALGEGEEADEEVEDAEDEGAGGLEEHGREERGSGEAGQEAACVKETGSMGGASEMLGGPPSKRKRPTSISVPDSAGAGAITPKSPYEDSLAALHEIATSPSTFELTSARERDREAISGGGARGASEGGSGAKASRNRPRLHVDVPGNGMELGTGPGSRRDGTPGTTLLTDNPMLQGETTPAILLQASPVTTANGQQAMMLRQAPVLVTLPPALVSPSAGGQLDTPALLHVQLPGGAPSELMQTALITSSGQQAPLTPFRTQAAAARGGLLKVGKAWLALARMYQHLGESERNNGTCCKSSMAMAAEALKRAMAVCRACAESCGTEVQCEEAYRYLTTRNSEAALAQPVKAQLDGDVVMQQAGQAAEGADTPAQGAAQDVAMADAAAEGVPAESGANGGWHAQAPGDAAPFHVTVTVGASGLTDHGLGGQHQANPTEMWGPPVAAE</sequence>
<name>A0A150GB56_GONPE</name>
<feature type="region of interest" description="Disordered" evidence="2">
    <location>
        <begin position="259"/>
        <end position="322"/>
    </location>
</feature>
<dbReference type="Pfam" id="PF05066">
    <property type="entry name" value="HARE-HTH"/>
    <property type="match status" value="1"/>
</dbReference>
<dbReference type="InterPro" id="IPR007759">
    <property type="entry name" value="Asxl_HARE-HTH"/>
</dbReference>
<evidence type="ECO:0000256" key="1">
    <source>
        <dbReference type="ARBA" id="ARBA00023163"/>
    </source>
</evidence>
<feature type="compositionally biased region" description="Basic and acidic residues" evidence="2">
    <location>
        <begin position="181"/>
        <end position="191"/>
    </location>
</feature>
<proteinExistence type="predicted"/>
<accession>A0A150GB56</accession>
<feature type="compositionally biased region" description="Acidic residues" evidence="2">
    <location>
        <begin position="155"/>
        <end position="177"/>
    </location>
</feature>
<organism evidence="4 5">
    <name type="scientific">Gonium pectorale</name>
    <name type="common">Green alga</name>
    <dbReference type="NCBI Taxonomy" id="33097"/>
    <lineage>
        <taxon>Eukaryota</taxon>
        <taxon>Viridiplantae</taxon>
        <taxon>Chlorophyta</taxon>
        <taxon>core chlorophytes</taxon>
        <taxon>Chlorophyceae</taxon>
        <taxon>CS clade</taxon>
        <taxon>Chlamydomonadales</taxon>
        <taxon>Volvocaceae</taxon>
        <taxon>Gonium</taxon>
    </lineage>
</organism>
<feature type="region of interest" description="Disordered" evidence="2">
    <location>
        <begin position="579"/>
        <end position="603"/>
    </location>
</feature>
<dbReference type="STRING" id="33097.A0A150GB56"/>
<feature type="compositionally biased region" description="Gly residues" evidence="2">
    <location>
        <begin position="275"/>
        <end position="288"/>
    </location>
</feature>
<gene>
    <name evidence="4" type="ORF">GPECTOR_38g318</name>
</gene>
<reference evidence="5" key="1">
    <citation type="journal article" date="2016" name="Nat. Commun.">
        <title>The Gonium pectorale genome demonstrates co-option of cell cycle regulation during the evolution of multicellularity.</title>
        <authorList>
            <person name="Hanschen E.R."/>
            <person name="Marriage T.N."/>
            <person name="Ferris P.J."/>
            <person name="Hamaji T."/>
            <person name="Toyoda A."/>
            <person name="Fujiyama A."/>
            <person name="Neme R."/>
            <person name="Noguchi H."/>
            <person name="Minakuchi Y."/>
            <person name="Suzuki M."/>
            <person name="Kawai-Toyooka H."/>
            <person name="Smith D.R."/>
            <person name="Sparks H."/>
            <person name="Anderson J."/>
            <person name="Bakaric R."/>
            <person name="Luria V."/>
            <person name="Karger A."/>
            <person name="Kirschner M.W."/>
            <person name="Durand P.M."/>
            <person name="Michod R.E."/>
            <person name="Nozaki H."/>
            <person name="Olson B.J."/>
        </authorList>
    </citation>
    <scope>NUCLEOTIDE SEQUENCE [LARGE SCALE GENOMIC DNA]</scope>
    <source>
        <strain evidence="5">NIES-2863</strain>
    </source>
</reference>